<dbReference type="EC" id="3.1.3.16" evidence="5"/>
<evidence type="ECO:0000256" key="7">
    <source>
        <dbReference type="ARBA" id="ARBA00022801"/>
    </source>
</evidence>
<evidence type="ECO:0000259" key="15">
    <source>
        <dbReference type="PROSITE" id="PS51746"/>
    </source>
</evidence>
<dbReference type="GO" id="GO:0005737">
    <property type="term" value="C:cytoplasm"/>
    <property type="evidence" value="ECO:0007669"/>
    <property type="project" value="UniProtKB-SubCell"/>
</dbReference>
<comment type="catalytic activity">
    <reaction evidence="11">
        <text>O-phospho-L-threonyl-[protein] + H2O = L-threonyl-[protein] + phosphate</text>
        <dbReference type="Rhea" id="RHEA:47004"/>
        <dbReference type="Rhea" id="RHEA-COMP:11060"/>
        <dbReference type="Rhea" id="RHEA-COMP:11605"/>
        <dbReference type="ChEBI" id="CHEBI:15377"/>
        <dbReference type="ChEBI" id="CHEBI:30013"/>
        <dbReference type="ChEBI" id="CHEBI:43474"/>
        <dbReference type="ChEBI" id="CHEBI:61977"/>
        <dbReference type="EC" id="3.1.3.16"/>
    </reaction>
</comment>
<comment type="subcellular location">
    <subcellularLocation>
        <location evidence="3">Cytoplasm</location>
    </subcellularLocation>
    <subcellularLocation>
        <location evidence="2">Membrane</location>
        <topology evidence="2">Peripheral membrane protein</topology>
    </subcellularLocation>
</comment>
<evidence type="ECO:0000256" key="4">
    <source>
        <dbReference type="ARBA" id="ARBA00006702"/>
    </source>
</evidence>
<evidence type="ECO:0000256" key="8">
    <source>
        <dbReference type="ARBA" id="ARBA00022912"/>
    </source>
</evidence>
<feature type="domain" description="PPM-type phosphatase" evidence="15">
    <location>
        <begin position="2"/>
        <end position="242"/>
    </location>
</feature>
<comment type="similarity">
    <text evidence="4">Belongs to the PP2C family.</text>
</comment>
<proteinExistence type="inferred from homology"/>
<protein>
    <recommendedName>
        <fullName evidence="13">Serine/threonine phosphatase stp</fullName>
        <ecNumber evidence="5">3.1.3.16</ecNumber>
    </recommendedName>
</protein>
<dbReference type="CDD" id="cd00143">
    <property type="entry name" value="PP2Cc"/>
    <property type="match status" value="1"/>
</dbReference>
<comment type="cofactor">
    <cofactor evidence="1">
        <name>Mn(2+)</name>
        <dbReference type="ChEBI" id="CHEBI:29035"/>
    </cofactor>
</comment>
<evidence type="ECO:0000256" key="10">
    <source>
        <dbReference type="ARBA" id="ARBA00047761"/>
    </source>
</evidence>
<evidence type="ECO:0000256" key="5">
    <source>
        <dbReference type="ARBA" id="ARBA00013081"/>
    </source>
</evidence>
<dbReference type="SMART" id="SM00332">
    <property type="entry name" value="PP2Cc"/>
    <property type="match status" value="1"/>
</dbReference>
<organism evidence="16 17">
    <name type="scientific">Listeria monocytogenes serotype 4a (strain M7)</name>
    <dbReference type="NCBI Taxonomy" id="1030009"/>
    <lineage>
        <taxon>Bacteria</taxon>
        <taxon>Bacillati</taxon>
        <taxon>Bacillota</taxon>
        <taxon>Bacilli</taxon>
        <taxon>Bacillales</taxon>
        <taxon>Listeriaceae</taxon>
        <taxon>Listeria</taxon>
    </lineage>
</organism>
<name>A0A0E0UX67_LISMM</name>
<evidence type="ECO:0000256" key="14">
    <source>
        <dbReference type="SAM" id="MobiDB-lite"/>
    </source>
</evidence>
<dbReference type="Gene3D" id="3.60.40.10">
    <property type="entry name" value="PPM-type phosphatase domain"/>
    <property type="match status" value="1"/>
</dbReference>
<keyword evidence="9" id="KW-0464">Manganese</keyword>
<accession>A0A0E0UX67</accession>
<reference evidence="16 17" key="1">
    <citation type="journal article" date="2011" name="J. Bacteriol.">
        <title>Genome sequence of the nonpathogenic Listeria monocytogenes serovar 4a strain M7.</title>
        <authorList>
            <person name="Chen J."/>
            <person name="Xia Y."/>
            <person name="Cheng C."/>
            <person name="Fang C."/>
            <person name="Shan Y."/>
            <person name="Jin G."/>
            <person name="Fang W."/>
        </authorList>
    </citation>
    <scope>NUCLEOTIDE SEQUENCE [LARGE SCALE GENOMIC DNA]</scope>
    <source>
        <strain evidence="16 17">M7</strain>
    </source>
</reference>
<dbReference type="Pfam" id="PF13672">
    <property type="entry name" value="PP2C_2"/>
    <property type="match status" value="1"/>
</dbReference>
<dbReference type="InterPro" id="IPR036457">
    <property type="entry name" value="PPM-type-like_dom_sf"/>
</dbReference>
<dbReference type="KEGG" id="lmq:LMM7_1914"/>
<dbReference type="PANTHER" id="PTHR47992">
    <property type="entry name" value="PROTEIN PHOSPHATASE"/>
    <property type="match status" value="1"/>
</dbReference>
<dbReference type="SMART" id="SM00331">
    <property type="entry name" value="PP2C_SIG"/>
    <property type="match status" value="1"/>
</dbReference>
<dbReference type="EMBL" id="CP002816">
    <property type="protein sequence ID" value="AEH92919.1"/>
    <property type="molecule type" value="Genomic_DNA"/>
</dbReference>
<dbReference type="AlphaFoldDB" id="A0A0E0UX67"/>
<evidence type="ECO:0000256" key="6">
    <source>
        <dbReference type="ARBA" id="ARBA00022723"/>
    </source>
</evidence>
<dbReference type="HOGENOM" id="CLU_034545_4_1_9"/>
<dbReference type="FunFam" id="3.60.40.10:FF:000002">
    <property type="entry name" value="Serine/threonine phosphatase stp"/>
    <property type="match status" value="1"/>
</dbReference>
<evidence type="ECO:0000256" key="12">
    <source>
        <dbReference type="ARBA" id="ARBA00058786"/>
    </source>
</evidence>
<evidence type="ECO:0000313" key="17">
    <source>
        <dbReference type="Proteomes" id="UP000000486"/>
    </source>
</evidence>
<evidence type="ECO:0000256" key="9">
    <source>
        <dbReference type="ARBA" id="ARBA00023211"/>
    </source>
</evidence>
<dbReference type="GO" id="GO:0046872">
    <property type="term" value="F:metal ion binding"/>
    <property type="evidence" value="ECO:0007669"/>
    <property type="project" value="UniProtKB-KW"/>
</dbReference>
<feature type="compositionally biased region" description="Basic and acidic residues" evidence="14">
    <location>
        <begin position="1"/>
        <end position="18"/>
    </location>
</feature>
<evidence type="ECO:0000313" key="16">
    <source>
        <dbReference type="EMBL" id="AEH92919.1"/>
    </source>
</evidence>
<evidence type="ECO:0000256" key="1">
    <source>
        <dbReference type="ARBA" id="ARBA00001936"/>
    </source>
</evidence>
<sequence length="252" mass="27998">MHAEFRTDRGRIRHHNEDNGGVFENKDNQPIVIVADGMGGHRAGDVASEMAVRLLSDAWKETTALLTAEEIETWLRKTIQEVNKEIALYAESEMDLNGMGTTLVAAIMAQSQVVIANVGDSRGYLLQNHVLRQLTEDHSLVHELLRTGEISKEDAMNHPRKNILLRALGVEGKVEVDTFVVPFQTSDTLLLCSDGLTNMVPETEMEEILKSKRTLSEKADVFITKANSYGGEDNITVLLVERDLTQKGRDAS</sequence>
<dbReference type="PATRIC" id="fig|1030009.3.peg.1903"/>
<dbReference type="Proteomes" id="UP000000486">
    <property type="component" value="Chromosome"/>
</dbReference>
<dbReference type="InterPro" id="IPR001932">
    <property type="entry name" value="PPM-type_phosphatase-like_dom"/>
</dbReference>
<dbReference type="GO" id="GO:0016020">
    <property type="term" value="C:membrane"/>
    <property type="evidence" value="ECO:0007669"/>
    <property type="project" value="UniProtKB-SubCell"/>
</dbReference>
<evidence type="ECO:0000256" key="13">
    <source>
        <dbReference type="ARBA" id="ARBA00071198"/>
    </source>
</evidence>
<keyword evidence="6" id="KW-0479">Metal-binding</keyword>
<feature type="region of interest" description="Disordered" evidence="14">
    <location>
        <begin position="1"/>
        <end position="23"/>
    </location>
</feature>
<dbReference type="SUPFAM" id="SSF81606">
    <property type="entry name" value="PP2C-like"/>
    <property type="match status" value="1"/>
</dbReference>
<evidence type="ECO:0000256" key="11">
    <source>
        <dbReference type="ARBA" id="ARBA00048336"/>
    </source>
</evidence>
<evidence type="ECO:0000256" key="2">
    <source>
        <dbReference type="ARBA" id="ARBA00004170"/>
    </source>
</evidence>
<dbReference type="RefSeq" id="WP_003729528.1">
    <property type="nucleotide sequence ID" value="NC_017537.1"/>
</dbReference>
<dbReference type="NCBIfam" id="NF033484">
    <property type="entry name" value="Stp1_PP2C_phos"/>
    <property type="match status" value="1"/>
</dbReference>
<keyword evidence="8" id="KW-0904">Protein phosphatase</keyword>
<gene>
    <name evidence="16" type="primary">pppL</name>
    <name evidence="16" type="ordered locus">LMM7_1914</name>
</gene>
<dbReference type="InterPro" id="IPR015655">
    <property type="entry name" value="PP2C"/>
</dbReference>
<dbReference type="PROSITE" id="PS51746">
    <property type="entry name" value="PPM_2"/>
    <property type="match status" value="1"/>
</dbReference>
<evidence type="ECO:0000256" key="3">
    <source>
        <dbReference type="ARBA" id="ARBA00004496"/>
    </source>
</evidence>
<keyword evidence="7" id="KW-0378">Hydrolase</keyword>
<comment type="function">
    <text evidence="12">Protein phosphatase that dephosphorylates EF-Tu.</text>
</comment>
<dbReference type="GO" id="GO:0004722">
    <property type="term" value="F:protein serine/threonine phosphatase activity"/>
    <property type="evidence" value="ECO:0007669"/>
    <property type="project" value="UniProtKB-EC"/>
</dbReference>
<comment type="catalytic activity">
    <reaction evidence="10">
        <text>O-phospho-L-seryl-[protein] + H2O = L-seryl-[protein] + phosphate</text>
        <dbReference type="Rhea" id="RHEA:20629"/>
        <dbReference type="Rhea" id="RHEA-COMP:9863"/>
        <dbReference type="Rhea" id="RHEA-COMP:11604"/>
        <dbReference type="ChEBI" id="CHEBI:15377"/>
        <dbReference type="ChEBI" id="CHEBI:29999"/>
        <dbReference type="ChEBI" id="CHEBI:43474"/>
        <dbReference type="ChEBI" id="CHEBI:83421"/>
        <dbReference type="EC" id="3.1.3.16"/>
    </reaction>
</comment>